<evidence type="ECO:0000256" key="8">
    <source>
        <dbReference type="ARBA" id="ARBA00030128"/>
    </source>
</evidence>
<keyword evidence="11" id="KW-1185">Reference proteome</keyword>
<dbReference type="PANTHER" id="PTHR23117">
    <property type="entry name" value="GUANYLATE KINASE-RELATED"/>
    <property type="match status" value="1"/>
</dbReference>
<dbReference type="Proteomes" id="UP000244855">
    <property type="component" value="Unassembled WGS sequence"/>
</dbReference>
<dbReference type="EMBL" id="KZ805302">
    <property type="protein sequence ID" value="PVI08003.1"/>
    <property type="molecule type" value="Genomic_DNA"/>
</dbReference>
<comment type="similarity">
    <text evidence="1">Belongs to the guanylate kinase family.</text>
</comment>
<dbReference type="SUPFAM" id="SSF52540">
    <property type="entry name" value="P-loop containing nucleoside triphosphate hydrolases"/>
    <property type="match status" value="1"/>
</dbReference>
<evidence type="ECO:0000256" key="7">
    <source>
        <dbReference type="ARBA" id="ARBA00022840"/>
    </source>
</evidence>
<reference evidence="10 11" key="1">
    <citation type="journal article" date="2018" name="Sci. Rep.">
        <title>Comparative genomics provides insights into the lifestyle and reveals functional heterogeneity of dark septate endophytic fungi.</title>
        <authorList>
            <person name="Knapp D.G."/>
            <person name="Nemeth J.B."/>
            <person name="Barry K."/>
            <person name="Hainaut M."/>
            <person name="Henrissat B."/>
            <person name="Johnson J."/>
            <person name="Kuo A."/>
            <person name="Lim J.H.P."/>
            <person name="Lipzen A."/>
            <person name="Nolan M."/>
            <person name="Ohm R.A."/>
            <person name="Tamas L."/>
            <person name="Grigoriev I.V."/>
            <person name="Spatafora J.W."/>
            <person name="Nagy L.G."/>
            <person name="Kovacs G.M."/>
        </authorList>
    </citation>
    <scope>NUCLEOTIDE SEQUENCE [LARGE SCALE GENOMIC DNA]</scope>
    <source>
        <strain evidence="10 11">DSE2036</strain>
    </source>
</reference>
<organism evidence="10 11">
    <name type="scientific">Periconia macrospinosa</name>
    <dbReference type="NCBI Taxonomy" id="97972"/>
    <lineage>
        <taxon>Eukaryota</taxon>
        <taxon>Fungi</taxon>
        <taxon>Dikarya</taxon>
        <taxon>Ascomycota</taxon>
        <taxon>Pezizomycotina</taxon>
        <taxon>Dothideomycetes</taxon>
        <taxon>Pleosporomycetidae</taxon>
        <taxon>Pleosporales</taxon>
        <taxon>Massarineae</taxon>
        <taxon>Periconiaceae</taxon>
        <taxon>Periconia</taxon>
    </lineage>
</organism>
<protein>
    <recommendedName>
        <fullName evidence="3">Guanylate kinase</fullName>
        <ecNumber evidence="2">2.7.4.8</ecNumber>
    </recommendedName>
    <alternativeName>
        <fullName evidence="8">GMP kinase</fullName>
    </alternativeName>
</protein>
<dbReference type="PROSITE" id="PS50052">
    <property type="entry name" value="GUANYLATE_KINASE_2"/>
    <property type="match status" value="1"/>
</dbReference>
<sequence>MAPTAAPFHTPIVISGPSGAGKSTILKRLFDEYPDKFGFSVSHTTRDPRAGEQNGREYHFVTKQEFQDLVDNKGFVEHAQFGGNCYGTSIKAIEDIANKGRVCILDIEMEGVKQVANHPSFPRPRFLFLSPPSKEELEKRLRGRATDKEEAILKRLKQAEAEMDFAKSPEAPHDKIVVNDNLDNAYAEVKAFIMGPDA</sequence>
<evidence type="ECO:0000313" key="11">
    <source>
        <dbReference type="Proteomes" id="UP000244855"/>
    </source>
</evidence>
<dbReference type="STRING" id="97972.A0A2V1EBU5"/>
<dbReference type="FunFam" id="3.40.50.300:FF:000776">
    <property type="entry name" value="Guanylate kinase 2"/>
    <property type="match status" value="1"/>
</dbReference>
<name>A0A2V1EBU5_9PLEO</name>
<dbReference type="InterPro" id="IPR017665">
    <property type="entry name" value="Guanylate_kinase"/>
</dbReference>
<dbReference type="InterPro" id="IPR008144">
    <property type="entry name" value="Guanylate_kin-like_dom"/>
</dbReference>
<dbReference type="Pfam" id="PF00625">
    <property type="entry name" value="Guanylate_kin"/>
    <property type="match status" value="1"/>
</dbReference>
<gene>
    <name evidence="10" type="ORF">DM02DRAFT_637803</name>
</gene>
<dbReference type="AlphaFoldDB" id="A0A2V1EBU5"/>
<dbReference type="GO" id="GO:0005524">
    <property type="term" value="F:ATP binding"/>
    <property type="evidence" value="ECO:0007669"/>
    <property type="project" value="UniProtKB-KW"/>
</dbReference>
<dbReference type="CDD" id="cd00071">
    <property type="entry name" value="GMPK"/>
    <property type="match status" value="1"/>
</dbReference>
<evidence type="ECO:0000256" key="3">
    <source>
        <dbReference type="ARBA" id="ARBA00016296"/>
    </source>
</evidence>
<dbReference type="InterPro" id="IPR027417">
    <property type="entry name" value="P-loop_NTPase"/>
</dbReference>
<dbReference type="GO" id="GO:0005829">
    <property type="term" value="C:cytosol"/>
    <property type="evidence" value="ECO:0007669"/>
    <property type="project" value="TreeGrafter"/>
</dbReference>
<proteinExistence type="inferred from homology"/>
<evidence type="ECO:0000313" key="10">
    <source>
        <dbReference type="EMBL" id="PVI08003.1"/>
    </source>
</evidence>
<evidence type="ECO:0000256" key="6">
    <source>
        <dbReference type="ARBA" id="ARBA00022777"/>
    </source>
</evidence>
<feature type="domain" description="Guanylate kinase-like" evidence="9">
    <location>
        <begin position="9"/>
        <end position="194"/>
    </location>
</feature>
<dbReference type="SMART" id="SM00072">
    <property type="entry name" value="GuKc"/>
    <property type="match status" value="1"/>
</dbReference>
<dbReference type="PROSITE" id="PS00856">
    <property type="entry name" value="GUANYLATE_KINASE_1"/>
    <property type="match status" value="1"/>
</dbReference>
<accession>A0A2V1EBU5</accession>
<evidence type="ECO:0000259" key="9">
    <source>
        <dbReference type="PROSITE" id="PS50052"/>
    </source>
</evidence>
<dbReference type="NCBIfam" id="TIGR03263">
    <property type="entry name" value="guanyl_kin"/>
    <property type="match status" value="1"/>
</dbReference>
<dbReference type="OrthoDB" id="6334211at2759"/>
<evidence type="ECO:0000256" key="5">
    <source>
        <dbReference type="ARBA" id="ARBA00022741"/>
    </source>
</evidence>
<dbReference type="EC" id="2.7.4.8" evidence="2"/>
<keyword evidence="6 10" id="KW-0418">Kinase</keyword>
<dbReference type="InterPro" id="IPR008145">
    <property type="entry name" value="GK/Ca_channel_bsu"/>
</dbReference>
<evidence type="ECO:0000256" key="2">
    <source>
        <dbReference type="ARBA" id="ARBA00012961"/>
    </source>
</evidence>
<evidence type="ECO:0000256" key="4">
    <source>
        <dbReference type="ARBA" id="ARBA00022679"/>
    </source>
</evidence>
<keyword evidence="5" id="KW-0547">Nucleotide-binding</keyword>
<dbReference type="GO" id="GO:0004385">
    <property type="term" value="F:GMP kinase activity"/>
    <property type="evidence" value="ECO:0007669"/>
    <property type="project" value="UniProtKB-EC"/>
</dbReference>
<keyword evidence="4" id="KW-0808">Transferase</keyword>
<dbReference type="PANTHER" id="PTHR23117:SF13">
    <property type="entry name" value="GUANYLATE KINASE"/>
    <property type="match status" value="1"/>
</dbReference>
<dbReference type="Gene3D" id="3.40.50.300">
    <property type="entry name" value="P-loop containing nucleotide triphosphate hydrolases"/>
    <property type="match status" value="1"/>
</dbReference>
<evidence type="ECO:0000256" key="1">
    <source>
        <dbReference type="ARBA" id="ARBA00005790"/>
    </source>
</evidence>
<keyword evidence="7" id="KW-0067">ATP-binding</keyword>
<dbReference type="InterPro" id="IPR020590">
    <property type="entry name" value="Guanylate_kinase_CS"/>
</dbReference>